<dbReference type="InterPro" id="IPR047153">
    <property type="entry name" value="TRIM45/56/19-like"/>
</dbReference>
<dbReference type="PANTHER" id="PTHR25462:SF302">
    <property type="entry name" value="PROTEIN PML"/>
    <property type="match status" value="1"/>
</dbReference>
<dbReference type="InterPro" id="IPR021978">
    <property type="entry name" value="PML-like_CC"/>
</dbReference>
<dbReference type="Ensembl" id="ENSNNAT00000022123.1">
    <property type="protein sequence ID" value="ENSNNAP00000021096.1"/>
    <property type="gene ID" value="ENSNNAG00000013876.1"/>
</dbReference>
<dbReference type="Pfam" id="PF22586">
    <property type="entry name" value="ANCHR-like_BBOX"/>
    <property type="match status" value="1"/>
</dbReference>
<evidence type="ECO:0000256" key="2">
    <source>
        <dbReference type="ARBA" id="ARBA00022771"/>
    </source>
</evidence>
<dbReference type="CDD" id="cd19804">
    <property type="entry name" value="Bbox1_TRIM19_C-V"/>
    <property type="match status" value="1"/>
</dbReference>
<dbReference type="Proteomes" id="UP000694559">
    <property type="component" value="Unplaced"/>
</dbReference>
<dbReference type="Pfam" id="PF12126">
    <property type="entry name" value="PML_CC"/>
    <property type="match status" value="1"/>
</dbReference>
<feature type="domain" description="B box-type" evidence="7">
    <location>
        <begin position="189"/>
        <end position="230"/>
    </location>
</feature>
<organism evidence="8 9">
    <name type="scientific">Naja naja</name>
    <name type="common">Indian cobra</name>
    <dbReference type="NCBI Taxonomy" id="35670"/>
    <lineage>
        <taxon>Eukaryota</taxon>
        <taxon>Metazoa</taxon>
        <taxon>Chordata</taxon>
        <taxon>Craniata</taxon>
        <taxon>Vertebrata</taxon>
        <taxon>Euteleostomi</taxon>
        <taxon>Lepidosauria</taxon>
        <taxon>Squamata</taxon>
        <taxon>Bifurcata</taxon>
        <taxon>Unidentata</taxon>
        <taxon>Episquamata</taxon>
        <taxon>Toxicofera</taxon>
        <taxon>Serpentes</taxon>
        <taxon>Colubroidea</taxon>
        <taxon>Elapidae</taxon>
        <taxon>Elapinae</taxon>
        <taxon>Naja</taxon>
    </lineage>
</organism>
<evidence type="ECO:0000313" key="8">
    <source>
        <dbReference type="Ensembl" id="ENSNNAP00000021096.1"/>
    </source>
</evidence>
<evidence type="ECO:0000259" key="7">
    <source>
        <dbReference type="PROSITE" id="PS50119"/>
    </source>
</evidence>
<evidence type="ECO:0000256" key="1">
    <source>
        <dbReference type="ARBA" id="ARBA00022723"/>
    </source>
</evidence>
<dbReference type="SUPFAM" id="SSF57845">
    <property type="entry name" value="B-box zinc-binding domain"/>
    <property type="match status" value="1"/>
</dbReference>
<dbReference type="GO" id="GO:0044790">
    <property type="term" value="P:suppression of viral release by host"/>
    <property type="evidence" value="ECO:0007669"/>
    <property type="project" value="TreeGrafter"/>
</dbReference>
<dbReference type="PROSITE" id="PS51257">
    <property type="entry name" value="PROKAR_LIPOPROTEIN"/>
    <property type="match status" value="1"/>
</dbReference>
<sequence length="767" mass="87313">MAKYSTTSNFPHVPASSIRLPAHILFLSSCIHSTMFLSCLLLLQEMCDEFQFLLCDRCHAEVSNPKLLPCLHNLCSQCREENKPIGLCIICGTPFSQSAKIPENQDNTFFANLHFKFNLYQKVTRNQHLVCDNCEIKAEFWCSTCEEFLCLACFRSHQRYLKKENHEARSLKDLRVESYKEFFSTIRRNNTMFCSKMGHSTQMISLYCRQCNQSMCTICALLDSEHMGQHCDISSEIQSRQEELQNTSMELKEKQDTYNKSYSSHEERMRKIEQSRNETRELIQQQIEKMIQILREKGEGYLAEVEAHHDQQVQDVKKNLQEIEGVFQRITSSQRLVEKMHLYASGQEVLEIQPFLATVHNGAETEAATYSRENQSEKLPRNQEQPSNFARKSDKRQSPSLKRKYIEMETNTECHLNIVKMEEIIEEEWNNPGTSYESTRGPCITGYQGGLKETSDDALLVANECSSELGNVTTSCILIFVEKHVQVHHFHPSTWTNGVSLFIAAGNSLHLAVLGEKGAIFDVKISYQENSRERVSVFGMDELLQYLSSLQFPILVGYKLWSMKISALLDALQKIDKEQQFEASMLGFLDALSLIREKFPDVSKYTLKKVHRKYMGGELDDTSANGCVRILSDLCTSSEINKEFLRMPLIACSSFRCFSSLQPLLRERVLSLPSVQTLALHNISLDKLQFTYKCDPEKGLEKLCRLLNASCPMYGHSRACCLLSGLLQCSLHGAGLEDHLEASTCPECSGAGCDGRIPILPCCTPPA</sequence>
<dbReference type="GO" id="GO:0045087">
    <property type="term" value="P:innate immune response"/>
    <property type="evidence" value="ECO:0007669"/>
    <property type="project" value="TreeGrafter"/>
</dbReference>
<keyword evidence="1" id="KW-0479">Metal-binding</keyword>
<feature type="region of interest" description="Disordered" evidence="6">
    <location>
        <begin position="366"/>
        <end position="404"/>
    </location>
</feature>
<dbReference type="InterPro" id="IPR013083">
    <property type="entry name" value="Znf_RING/FYVE/PHD"/>
</dbReference>
<keyword evidence="2 4" id="KW-0863">Zinc-finger</keyword>
<dbReference type="GO" id="GO:0005654">
    <property type="term" value="C:nucleoplasm"/>
    <property type="evidence" value="ECO:0007669"/>
    <property type="project" value="TreeGrafter"/>
</dbReference>
<dbReference type="InterPro" id="IPR057617">
    <property type="entry name" value="PML_C"/>
</dbReference>
<dbReference type="AlphaFoldDB" id="A0A8C6XXZ0"/>
<dbReference type="GO" id="GO:0008270">
    <property type="term" value="F:zinc ion binding"/>
    <property type="evidence" value="ECO:0007669"/>
    <property type="project" value="UniProtKB-KW"/>
</dbReference>
<dbReference type="OrthoDB" id="10250935at2759"/>
<keyword evidence="3" id="KW-0862">Zinc</keyword>
<protein>
    <recommendedName>
        <fullName evidence="7">B box-type domain-containing protein</fullName>
    </recommendedName>
</protein>
<dbReference type="PANTHER" id="PTHR25462">
    <property type="entry name" value="BONUS, ISOFORM C-RELATED"/>
    <property type="match status" value="1"/>
</dbReference>
<name>A0A8C6XXZ0_NAJNA</name>
<dbReference type="CDD" id="cd19770">
    <property type="entry name" value="Bbox2_TRIM19_C-V"/>
    <property type="match status" value="1"/>
</dbReference>
<dbReference type="SMART" id="SM00336">
    <property type="entry name" value="BBOX"/>
    <property type="match status" value="1"/>
</dbReference>
<dbReference type="Gene3D" id="3.30.40.10">
    <property type="entry name" value="Zinc/RING finger domain, C3HC4 (zinc finger)"/>
    <property type="match status" value="1"/>
</dbReference>
<dbReference type="PROSITE" id="PS50119">
    <property type="entry name" value="ZF_BBOX"/>
    <property type="match status" value="2"/>
</dbReference>
<feature type="domain" description="B box-type" evidence="7">
    <location>
        <begin position="126"/>
        <end position="171"/>
    </location>
</feature>
<evidence type="ECO:0000313" key="9">
    <source>
        <dbReference type="Proteomes" id="UP000694559"/>
    </source>
</evidence>
<feature type="coiled-coil region" evidence="5">
    <location>
        <begin position="234"/>
        <end position="289"/>
    </location>
</feature>
<dbReference type="Pfam" id="PF25244">
    <property type="entry name" value="PML_C"/>
    <property type="match status" value="1"/>
</dbReference>
<evidence type="ECO:0000256" key="6">
    <source>
        <dbReference type="SAM" id="MobiDB-lite"/>
    </source>
</evidence>
<dbReference type="GeneTree" id="ENSGT00940000161116"/>
<proteinExistence type="predicted"/>
<dbReference type="InterPro" id="IPR000315">
    <property type="entry name" value="Znf_B-box"/>
</dbReference>
<dbReference type="GO" id="GO:0008630">
    <property type="term" value="P:intrinsic apoptotic signaling pathway in response to DNA damage"/>
    <property type="evidence" value="ECO:0007669"/>
    <property type="project" value="TreeGrafter"/>
</dbReference>
<dbReference type="Gene3D" id="3.30.160.60">
    <property type="entry name" value="Classic Zinc Finger"/>
    <property type="match status" value="1"/>
</dbReference>
<evidence type="ECO:0000256" key="5">
    <source>
        <dbReference type="SAM" id="Coils"/>
    </source>
</evidence>
<keyword evidence="9" id="KW-1185">Reference proteome</keyword>
<reference evidence="8" key="2">
    <citation type="submission" date="2025-09" db="UniProtKB">
        <authorList>
            <consortium name="Ensembl"/>
        </authorList>
    </citation>
    <scope>IDENTIFICATION</scope>
</reference>
<evidence type="ECO:0000256" key="4">
    <source>
        <dbReference type="PROSITE-ProRule" id="PRU00024"/>
    </source>
</evidence>
<keyword evidence="5" id="KW-0175">Coiled coil</keyword>
<accession>A0A8C6XXZ0</accession>
<evidence type="ECO:0000256" key="3">
    <source>
        <dbReference type="ARBA" id="ARBA00022833"/>
    </source>
</evidence>
<reference evidence="8" key="1">
    <citation type="submission" date="2025-08" db="UniProtKB">
        <authorList>
            <consortium name="Ensembl"/>
        </authorList>
    </citation>
    <scope>IDENTIFICATION</scope>
</reference>